<keyword evidence="2" id="KW-1185">Reference proteome</keyword>
<organism evidence="1 2">
    <name type="scientific">Legionella cardiaca</name>
    <dbReference type="NCBI Taxonomy" id="1071983"/>
    <lineage>
        <taxon>Bacteria</taxon>
        <taxon>Pseudomonadati</taxon>
        <taxon>Pseudomonadota</taxon>
        <taxon>Gammaproteobacteria</taxon>
        <taxon>Legionellales</taxon>
        <taxon>Legionellaceae</taxon>
        <taxon>Legionella</taxon>
    </lineage>
</organism>
<dbReference type="RefSeq" id="WP_275089510.1">
    <property type="nucleotide sequence ID" value="NZ_CP119078.1"/>
</dbReference>
<reference evidence="1 2" key="1">
    <citation type="submission" date="2023-02" db="EMBL/GenBank/DDBJ databases">
        <title>Genome Sequence of L. cardiaca H63T.</title>
        <authorList>
            <person name="Lopez A.E."/>
            <person name="Cianciotto N.P."/>
        </authorList>
    </citation>
    <scope>NUCLEOTIDE SEQUENCE [LARGE SCALE GENOMIC DNA]</scope>
    <source>
        <strain evidence="1 2">H63</strain>
    </source>
</reference>
<dbReference type="EMBL" id="CP119078">
    <property type="protein sequence ID" value="WED43698.1"/>
    <property type="molecule type" value="Genomic_DNA"/>
</dbReference>
<evidence type="ECO:0000313" key="2">
    <source>
        <dbReference type="Proteomes" id="UP001222087"/>
    </source>
</evidence>
<protein>
    <recommendedName>
        <fullName evidence="3">Transposase</fullName>
    </recommendedName>
</protein>
<proteinExistence type="predicted"/>
<evidence type="ECO:0008006" key="3">
    <source>
        <dbReference type="Google" id="ProtNLM"/>
    </source>
</evidence>
<name>A0ABY8ASQ4_9GAMM</name>
<gene>
    <name evidence="1" type="ORF">PXX05_02670</name>
</gene>
<dbReference type="Proteomes" id="UP001222087">
    <property type="component" value="Chromosome"/>
</dbReference>
<evidence type="ECO:0000313" key="1">
    <source>
        <dbReference type="EMBL" id="WED43698.1"/>
    </source>
</evidence>
<sequence>MLVEHKDYFRQLKEDNKYLLLVFLIPSFLAGWKEGGKIDSQKQLSKSGKKRMGGFNRFAKFMFHSALSMINPQRLLK</sequence>
<accession>A0ABY8ASQ4</accession>